<dbReference type="Gene3D" id="3.40.50.720">
    <property type="entry name" value="NAD(P)-binding Rossmann-like Domain"/>
    <property type="match status" value="1"/>
</dbReference>
<evidence type="ECO:0000256" key="6">
    <source>
        <dbReference type="ARBA" id="ARBA00023141"/>
    </source>
</evidence>
<dbReference type="NCBIfam" id="TIGR00507">
    <property type="entry name" value="aroE"/>
    <property type="match status" value="1"/>
</dbReference>
<dbReference type="Gene3D" id="3.40.50.10860">
    <property type="entry name" value="Leucine Dehydrogenase, chain A, domain 1"/>
    <property type="match status" value="1"/>
</dbReference>
<feature type="binding site" evidence="8">
    <location>
        <position position="236"/>
    </location>
    <ligand>
        <name>shikimate</name>
        <dbReference type="ChEBI" id="CHEBI:36208"/>
    </ligand>
</feature>
<evidence type="ECO:0000256" key="1">
    <source>
        <dbReference type="ARBA" id="ARBA00004871"/>
    </source>
</evidence>
<dbReference type="GO" id="GO:0009423">
    <property type="term" value="P:chorismate biosynthetic process"/>
    <property type="evidence" value="ECO:0007669"/>
    <property type="project" value="UniProtKB-UniRule"/>
</dbReference>
<comment type="pathway">
    <text evidence="1 8">Metabolic intermediate biosynthesis; chorismate biosynthesis; chorismate from D-erythrose 4-phosphate and phosphoenolpyruvate: step 4/7.</text>
</comment>
<feature type="binding site" evidence="8">
    <location>
        <position position="207"/>
    </location>
    <ligand>
        <name>NADP(+)</name>
        <dbReference type="ChEBI" id="CHEBI:58349"/>
    </ligand>
</feature>
<comment type="catalytic activity">
    <reaction evidence="7 8">
        <text>shikimate + NADP(+) = 3-dehydroshikimate + NADPH + H(+)</text>
        <dbReference type="Rhea" id="RHEA:17737"/>
        <dbReference type="ChEBI" id="CHEBI:15378"/>
        <dbReference type="ChEBI" id="CHEBI:16630"/>
        <dbReference type="ChEBI" id="CHEBI:36208"/>
        <dbReference type="ChEBI" id="CHEBI:57783"/>
        <dbReference type="ChEBI" id="CHEBI:58349"/>
        <dbReference type="EC" id="1.1.1.25"/>
    </reaction>
</comment>
<feature type="binding site" evidence="8">
    <location>
        <position position="60"/>
    </location>
    <ligand>
        <name>shikimate</name>
        <dbReference type="ChEBI" id="CHEBI:36208"/>
    </ligand>
</feature>
<dbReference type="UniPathway" id="UPA00053">
    <property type="reaction ID" value="UER00087"/>
</dbReference>
<dbReference type="Pfam" id="PF08501">
    <property type="entry name" value="Shikimate_dh_N"/>
    <property type="match status" value="1"/>
</dbReference>
<organism evidence="10 11">
    <name type="scientific">Helicobacter marmotae</name>
    <dbReference type="NCBI Taxonomy" id="152490"/>
    <lineage>
        <taxon>Bacteria</taxon>
        <taxon>Pseudomonadati</taxon>
        <taxon>Campylobacterota</taxon>
        <taxon>Epsilonproteobacteria</taxon>
        <taxon>Campylobacterales</taxon>
        <taxon>Helicobacteraceae</taxon>
        <taxon>Helicobacter</taxon>
    </lineage>
</organism>
<keyword evidence="11" id="KW-1185">Reference proteome</keyword>
<name>A0A3D8I5G0_9HELI</name>
<evidence type="ECO:0000256" key="3">
    <source>
        <dbReference type="ARBA" id="ARBA00022605"/>
    </source>
</evidence>
<protein>
    <recommendedName>
        <fullName evidence="2 8">Shikimate dehydrogenase (NADP(+))</fullName>
        <shortName evidence="8">SDH</shortName>
        <ecNumber evidence="2 8">1.1.1.25</ecNumber>
    </recommendedName>
</protein>
<evidence type="ECO:0000313" key="11">
    <source>
        <dbReference type="Proteomes" id="UP000256599"/>
    </source>
</evidence>
<dbReference type="InterPro" id="IPR046346">
    <property type="entry name" value="Aminoacid_DH-like_N_sf"/>
</dbReference>
<proteinExistence type="inferred from homology"/>
<keyword evidence="6 8" id="KW-0057">Aromatic amino acid biosynthesis</keyword>
<evidence type="ECO:0000256" key="2">
    <source>
        <dbReference type="ARBA" id="ARBA00012962"/>
    </source>
</evidence>
<feature type="binding site" evidence="8">
    <location>
        <position position="209"/>
    </location>
    <ligand>
        <name>shikimate</name>
        <dbReference type="ChEBI" id="CHEBI:36208"/>
    </ligand>
</feature>
<dbReference type="PANTHER" id="PTHR21089">
    <property type="entry name" value="SHIKIMATE DEHYDROGENASE"/>
    <property type="match status" value="1"/>
</dbReference>
<dbReference type="InterPro" id="IPR013708">
    <property type="entry name" value="Shikimate_DH-bd_N"/>
</dbReference>
<dbReference type="InterPro" id="IPR036291">
    <property type="entry name" value="NAD(P)-bd_dom_sf"/>
</dbReference>
<dbReference type="OrthoDB" id="9792692at2"/>
<dbReference type="RefSeq" id="WP_104699493.1">
    <property type="nucleotide sequence ID" value="NZ_FZPP01000007.1"/>
</dbReference>
<comment type="function">
    <text evidence="8">Involved in the biosynthesis of the chorismate, which leads to the biosynthesis of aromatic amino acids. Catalyzes the reversible NADPH linked reduction of 3-dehydroshikimate (DHSA) to yield shikimate (SA).</text>
</comment>
<dbReference type="PANTHER" id="PTHR21089:SF1">
    <property type="entry name" value="BIFUNCTIONAL 3-DEHYDROQUINATE DEHYDRATASE_SHIKIMATE DEHYDROGENASE, CHLOROPLASTIC"/>
    <property type="match status" value="1"/>
</dbReference>
<evidence type="ECO:0000256" key="8">
    <source>
        <dbReference type="HAMAP-Rule" id="MF_00222"/>
    </source>
</evidence>
<dbReference type="GO" id="GO:0050661">
    <property type="term" value="F:NADP binding"/>
    <property type="evidence" value="ECO:0007669"/>
    <property type="project" value="InterPro"/>
</dbReference>
<gene>
    <name evidence="8" type="primary">aroE</name>
    <name evidence="10" type="ORF">CQA63_03255</name>
</gene>
<feature type="binding site" evidence="8">
    <location>
        <begin position="120"/>
        <end position="124"/>
    </location>
    <ligand>
        <name>NADP(+)</name>
        <dbReference type="ChEBI" id="CHEBI:58349"/>
    </ligand>
</feature>
<comment type="subunit">
    <text evidence="8">Homodimer.</text>
</comment>
<feature type="binding site" evidence="8">
    <location>
        <begin position="15"/>
        <end position="17"/>
    </location>
    <ligand>
        <name>shikimate</name>
        <dbReference type="ChEBI" id="CHEBI:36208"/>
    </ligand>
</feature>
<dbReference type="GO" id="GO:0005829">
    <property type="term" value="C:cytosol"/>
    <property type="evidence" value="ECO:0007669"/>
    <property type="project" value="TreeGrafter"/>
</dbReference>
<dbReference type="EC" id="1.1.1.25" evidence="2 8"/>
<dbReference type="SUPFAM" id="SSF53223">
    <property type="entry name" value="Aminoacid dehydrogenase-like, N-terminal domain"/>
    <property type="match status" value="1"/>
</dbReference>
<evidence type="ECO:0000259" key="9">
    <source>
        <dbReference type="Pfam" id="PF08501"/>
    </source>
</evidence>
<evidence type="ECO:0000256" key="4">
    <source>
        <dbReference type="ARBA" id="ARBA00022857"/>
    </source>
</evidence>
<comment type="similarity">
    <text evidence="8">Belongs to the shikimate dehydrogenase family.</text>
</comment>
<sequence>MLRFFAVYGNPIAHSLSPLLHNATYAHLGIGAYYGRILLTDGKSLKESFLSHHLSGANITIPFKEYAYDLCDEVCGIAKEIGACNTWVSVDDTIKGYNTDAEGFYECIKDYGVKSALIIGAGGSAKAVALILKAHNIATTLLNRSKTKLEFFTQRGFNCFLSDEFSVEGSYDLVINTTSAGLNDNLLPCSEEILRDIFNQASYAFDLIYGKVTPFLSLAKDYHLTCSDGRDMLIYQAALAFKLFLPSLHLQAQDIASLMRRVLL</sequence>
<evidence type="ECO:0000256" key="7">
    <source>
        <dbReference type="ARBA" id="ARBA00049442"/>
    </source>
</evidence>
<dbReference type="HAMAP" id="MF_00222">
    <property type="entry name" value="Shikimate_DH_AroE"/>
    <property type="match status" value="1"/>
</dbReference>
<feature type="active site" description="Proton acceptor" evidence="8">
    <location>
        <position position="64"/>
    </location>
</feature>
<evidence type="ECO:0000313" key="10">
    <source>
        <dbReference type="EMBL" id="RDU60246.1"/>
    </source>
</evidence>
<keyword evidence="3 8" id="KW-0028">Amino-acid biosynthesis</keyword>
<dbReference type="SUPFAM" id="SSF51735">
    <property type="entry name" value="NAD(P)-binding Rossmann-fold domains"/>
    <property type="match status" value="1"/>
</dbReference>
<dbReference type="CDD" id="cd01065">
    <property type="entry name" value="NAD_bind_Shikimate_DH"/>
    <property type="match status" value="1"/>
</dbReference>
<dbReference type="GO" id="GO:0008652">
    <property type="term" value="P:amino acid biosynthetic process"/>
    <property type="evidence" value="ECO:0007669"/>
    <property type="project" value="UniProtKB-KW"/>
</dbReference>
<comment type="caution">
    <text evidence="8">Lacks conserved residue(s) required for the propagation of feature annotation.</text>
</comment>
<feature type="binding site" evidence="8">
    <location>
        <position position="100"/>
    </location>
    <ligand>
        <name>shikimate</name>
        <dbReference type="ChEBI" id="CHEBI:36208"/>
    </ligand>
</feature>
<evidence type="ECO:0000256" key="5">
    <source>
        <dbReference type="ARBA" id="ARBA00023002"/>
    </source>
</evidence>
<reference evidence="10 11" key="1">
    <citation type="submission" date="2018-04" db="EMBL/GenBank/DDBJ databases">
        <title>Novel Campyloabacter and Helicobacter Species and Strains.</title>
        <authorList>
            <person name="Mannion A.J."/>
            <person name="Shen Z."/>
            <person name="Fox J.G."/>
        </authorList>
    </citation>
    <scope>NUCLEOTIDE SEQUENCE [LARGE SCALE GENOMIC DNA]</scope>
    <source>
        <strain evidence="10 11">MIT 98-6070</strain>
    </source>
</reference>
<dbReference type="NCBIfam" id="NF001316">
    <property type="entry name" value="PRK00258.2-5"/>
    <property type="match status" value="1"/>
</dbReference>
<dbReference type="AlphaFoldDB" id="A0A3D8I5G0"/>
<keyword evidence="4 8" id="KW-0521">NADP</keyword>
<dbReference type="Proteomes" id="UP000256599">
    <property type="component" value="Unassembled WGS sequence"/>
</dbReference>
<feature type="binding site" evidence="8">
    <location>
        <position position="229"/>
    </location>
    <ligand>
        <name>NADP(+)</name>
        <dbReference type="ChEBI" id="CHEBI:58349"/>
    </ligand>
</feature>
<dbReference type="EMBL" id="NXLR01000004">
    <property type="protein sequence ID" value="RDU60246.1"/>
    <property type="molecule type" value="Genomic_DNA"/>
</dbReference>
<feature type="domain" description="Shikimate dehydrogenase substrate binding N-terminal" evidence="9">
    <location>
        <begin position="7"/>
        <end position="86"/>
    </location>
</feature>
<dbReference type="GO" id="GO:0009073">
    <property type="term" value="P:aromatic amino acid family biosynthetic process"/>
    <property type="evidence" value="ECO:0007669"/>
    <property type="project" value="UniProtKB-KW"/>
</dbReference>
<keyword evidence="5 8" id="KW-0560">Oxidoreductase</keyword>
<dbReference type="InterPro" id="IPR011342">
    <property type="entry name" value="Shikimate_DH"/>
</dbReference>
<feature type="binding site" evidence="8">
    <location>
        <position position="85"/>
    </location>
    <ligand>
        <name>shikimate</name>
        <dbReference type="ChEBI" id="CHEBI:36208"/>
    </ligand>
</feature>
<dbReference type="InterPro" id="IPR022893">
    <property type="entry name" value="Shikimate_DH_fam"/>
</dbReference>
<accession>A0A3D8I5G0</accession>
<dbReference type="GO" id="GO:0004764">
    <property type="term" value="F:shikimate 3-dehydrogenase (NADP+) activity"/>
    <property type="evidence" value="ECO:0007669"/>
    <property type="project" value="UniProtKB-UniRule"/>
</dbReference>
<dbReference type="GO" id="GO:0019632">
    <property type="term" value="P:shikimate metabolic process"/>
    <property type="evidence" value="ECO:0007669"/>
    <property type="project" value="InterPro"/>
</dbReference>
<comment type="caution">
    <text evidence="10">The sequence shown here is derived from an EMBL/GenBank/DDBJ whole genome shotgun (WGS) entry which is preliminary data.</text>
</comment>